<evidence type="ECO:0000256" key="6">
    <source>
        <dbReference type="ARBA" id="ARBA00023136"/>
    </source>
</evidence>
<keyword evidence="4 7" id="KW-0812">Transmembrane</keyword>
<keyword evidence="2 7" id="KW-0813">Transport</keyword>
<dbReference type="GO" id="GO:0055085">
    <property type="term" value="P:transmembrane transport"/>
    <property type="evidence" value="ECO:0007669"/>
    <property type="project" value="InterPro"/>
</dbReference>
<evidence type="ECO:0000313" key="10">
    <source>
        <dbReference type="Proteomes" id="UP001169242"/>
    </source>
</evidence>
<evidence type="ECO:0000256" key="2">
    <source>
        <dbReference type="ARBA" id="ARBA00022448"/>
    </source>
</evidence>
<feature type="transmembrane region" description="Helical" evidence="7">
    <location>
        <begin position="303"/>
        <end position="321"/>
    </location>
</feature>
<keyword evidence="3" id="KW-1003">Cell membrane</keyword>
<dbReference type="GO" id="GO:0005886">
    <property type="term" value="C:plasma membrane"/>
    <property type="evidence" value="ECO:0007669"/>
    <property type="project" value="UniProtKB-SubCell"/>
</dbReference>
<comment type="caution">
    <text evidence="9">The sequence shown here is derived from an EMBL/GenBank/DDBJ whole genome shotgun (WGS) entry which is preliminary data.</text>
</comment>
<accession>A0AA42DLX1</accession>
<dbReference type="Proteomes" id="UP001169242">
    <property type="component" value="Unassembled WGS sequence"/>
</dbReference>
<comment type="subcellular location">
    <subcellularLocation>
        <location evidence="1 7">Cell membrane</location>
        <topology evidence="1 7">Multi-pass membrane protein</topology>
    </subcellularLocation>
</comment>
<feature type="transmembrane region" description="Helical" evidence="7">
    <location>
        <begin position="6"/>
        <end position="29"/>
    </location>
</feature>
<organism evidence="9 10">
    <name type="scientific">Holtiella tumoricola</name>
    <dbReference type="NCBI Taxonomy" id="3018743"/>
    <lineage>
        <taxon>Bacteria</taxon>
        <taxon>Bacillati</taxon>
        <taxon>Bacillota</taxon>
        <taxon>Clostridia</taxon>
        <taxon>Lachnospirales</taxon>
        <taxon>Cellulosilyticaceae</taxon>
        <taxon>Holtiella</taxon>
    </lineage>
</organism>
<dbReference type="PROSITE" id="PS50928">
    <property type="entry name" value="ABC_TM1"/>
    <property type="match status" value="1"/>
</dbReference>
<comment type="similarity">
    <text evidence="7">Belongs to the binding-protein-dependent transport system permease family.</text>
</comment>
<dbReference type="RefSeq" id="WP_271011522.1">
    <property type="nucleotide sequence ID" value="NZ_JAQIFT010000025.1"/>
</dbReference>
<evidence type="ECO:0000256" key="4">
    <source>
        <dbReference type="ARBA" id="ARBA00022692"/>
    </source>
</evidence>
<keyword evidence="5 7" id="KW-1133">Transmembrane helix</keyword>
<evidence type="ECO:0000256" key="3">
    <source>
        <dbReference type="ARBA" id="ARBA00022475"/>
    </source>
</evidence>
<dbReference type="InterPro" id="IPR035906">
    <property type="entry name" value="MetI-like_sf"/>
</dbReference>
<evidence type="ECO:0000256" key="5">
    <source>
        <dbReference type="ARBA" id="ARBA00022989"/>
    </source>
</evidence>
<dbReference type="PANTHER" id="PTHR43744:SF12">
    <property type="entry name" value="ABC TRANSPORTER PERMEASE PROTEIN MG189-RELATED"/>
    <property type="match status" value="1"/>
</dbReference>
<dbReference type="PANTHER" id="PTHR43744">
    <property type="entry name" value="ABC TRANSPORTER PERMEASE PROTEIN MG189-RELATED-RELATED"/>
    <property type="match status" value="1"/>
</dbReference>
<evidence type="ECO:0000313" key="9">
    <source>
        <dbReference type="EMBL" id="MDA3731068.1"/>
    </source>
</evidence>
<evidence type="ECO:0000259" key="8">
    <source>
        <dbReference type="PROSITE" id="PS50928"/>
    </source>
</evidence>
<dbReference type="SUPFAM" id="SSF161098">
    <property type="entry name" value="MetI-like"/>
    <property type="match status" value="1"/>
</dbReference>
<dbReference type="Gene3D" id="1.10.3720.10">
    <property type="entry name" value="MetI-like"/>
    <property type="match status" value="1"/>
</dbReference>
<feature type="transmembrane region" description="Helical" evidence="7">
    <location>
        <begin position="231"/>
        <end position="258"/>
    </location>
</feature>
<evidence type="ECO:0000256" key="1">
    <source>
        <dbReference type="ARBA" id="ARBA00004651"/>
    </source>
</evidence>
<feature type="transmembrane region" description="Helical" evidence="7">
    <location>
        <begin position="406"/>
        <end position="425"/>
    </location>
</feature>
<gene>
    <name evidence="9" type="ORF">PBV87_06140</name>
</gene>
<proteinExistence type="inferred from homology"/>
<dbReference type="Pfam" id="PF00528">
    <property type="entry name" value="BPD_transp_1"/>
    <property type="match status" value="1"/>
</dbReference>
<feature type="transmembrane region" description="Helical" evidence="7">
    <location>
        <begin position="202"/>
        <end position="219"/>
    </location>
</feature>
<dbReference type="AlphaFoldDB" id="A0AA42DLX1"/>
<keyword evidence="6 7" id="KW-0472">Membrane</keyword>
<feature type="domain" description="ABC transmembrane type-1" evidence="8">
    <location>
        <begin position="234"/>
        <end position="425"/>
    </location>
</feature>
<keyword evidence="10" id="KW-1185">Reference proteome</keyword>
<reference evidence="9" key="1">
    <citation type="journal article" date="2023" name="Int. J. Syst. Evol. Microbiol.">
        <title>&lt;i&gt;Holtiella tumoricola&lt;/i&gt; gen. nov. sp. nov., isolated from a human clinical sample.</title>
        <authorList>
            <person name="Allen-Vercoe E."/>
            <person name="Daigneault M.C."/>
            <person name="Vancuren S.J."/>
            <person name="Cochrane K."/>
            <person name="O'Neal L.L."/>
            <person name="Sankaranarayanan K."/>
            <person name="Lawson P.A."/>
        </authorList>
    </citation>
    <scope>NUCLEOTIDE SEQUENCE</scope>
    <source>
        <strain evidence="9">CC70A</strain>
    </source>
</reference>
<dbReference type="InterPro" id="IPR000515">
    <property type="entry name" value="MetI-like"/>
</dbReference>
<dbReference type="EMBL" id="JAQIFT010000025">
    <property type="protein sequence ID" value="MDA3731068.1"/>
    <property type="molecule type" value="Genomic_DNA"/>
</dbReference>
<feature type="transmembrane region" description="Helical" evidence="7">
    <location>
        <begin position="270"/>
        <end position="291"/>
    </location>
</feature>
<evidence type="ECO:0000256" key="7">
    <source>
        <dbReference type="RuleBase" id="RU363032"/>
    </source>
</evidence>
<name>A0AA42DLX1_9FIRM</name>
<sequence length="440" mass="50669">MKKSSLTITSYIVSILFALLILYPLIYIISNSMKDNVKIYDIPPKLLPDTAQSLTIEIDYSVFEHLTDDQLLDKIQQDQILAMFSSVYELTRDSLFELKFVGTMNGENIFYSRAHRMKLELEKDTGVYANASINRKVLLYEDRYIRASNKIGYTFDRNGIQKVHNITNVEKDEIYDKVSKNLADKYETNGVLKGTKVKKNNLLLLESFIYYFQLPSWMYPKNEAVAKYSFLIFIINTLIVVSWAIITQVVLGAITAFPLSRILSKKAANFWLLFFLGTTMIPFVSVMIPQFTMFKRLGFYDNYWALLVPHLLPYGFFVYLYKGFFDRIPSSLFEAARIDGASNLYTFTKICMPLSKPIISIVALQTFLSNWSDFFWAWMVTERQNLWTLNVALYNISQNKAVKQNFVMGLSVLTILPVLFLTVIFSKHIKASLASSGIKG</sequence>
<dbReference type="CDD" id="cd06261">
    <property type="entry name" value="TM_PBP2"/>
    <property type="match status" value="1"/>
</dbReference>
<protein>
    <submittedName>
        <fullName evidence="9">Carbohydrate ABC transporter permease</fullName>
    </submittedName>
</protein>